<dbReference type="Pfam" id="PF13237">
    <property type="entry name" value="Fer4_10"/>
    <property type="match status" value="1"/>
</dbReference>
<dbReference type="RefSeq" id="WP_310576918.1">
    <property type="nucleotide sequence ID" value="NZ_JAVKPK010000074.1"/>
</dbReference>
<keyword evidence="2" id="KW-0004">4Fe-4S</keyword>
<dbReference type="PANTHER" id="PTHR43687">
    <property type="entry name" value="ADENYLYLSULFATE REDUCTASE, BETA SUBUNIT"/>
    <property type="match status" value="1"/>
</dbReference>
<evidence type="ECO:0000313" key="9">
    <source>
        <dbReference type="EMBL" id="MDR7666890.1"/>
    </source>
</evidence>
<reference evidence="10" key="1">
    <citation type="submission" date="2023-07" db="EMBL/GenBank/DDBJ databases">
        <title>Whole-genome sequencing of a new Methanosarcina sp. Z-7115.</title>
        <authorList>
            <person name="Zhilina T.N."/>
            <person name="Merkel A.Y."/>
        </authorList>
    </citation>
    <scope>NUCLEOTIDE SEQUENCE [LARGE SCALE GENOMIC DNA]</scope>
    <source>
        <strain evidence="10">Z-7115</strain>
    </source>
</reference>
<feature type="domain" description="4Fe-4S ferredoxin-type" evidence="8">
    <location>
        <begin position="304"/>
        <end position="333"/>
    </location>
</feature>
<dbReference type="InterPro" id="IPR050572">
    <property type="entry name" value="Fe-S_Ferredoxin"/>
</dbReference>
<keyword evidence="7" id="KW-0411">Iron-sulfur</keyword>
<evidence type="ECO:0000256" key="1">
    <source>
        <dbReference type="ARBA" id="ARBA00022448"/>
    </source>
</evidence>
<protein>
    <submittedName>
        <fullName evidence="9">DUF362 domain-containing protein</fullName>
    </submittedName>
</protein>
<comment type="caution">
    <text evidence="9">The sequence shown here is derived from an EMBL/GenBank/DDBJ whole genome shotgun (WGS) entry which is preliminary data.</text>
</comment>
<evidence type="ECO:0000256" key="6">
    <source>
        <dbReference type="ARBA" id="ARBA00023004"/>
    </source>
</evidence>
<keyword evidence="1" id="KW-0813">Transport</keyword>
<evidence type="ECO:0000259" key="8">
    <source>
        <dbReference type="PROSITE" id="PS51379"/>
    </source>
</evidence>
<keyword evidence="6" id="KW-0408">Iron</keyword>
<dbReference type="Pfam" id="PF04015">
    <property type="entry name" value="DUF362"/>
    <property type="match status" value="1"/>
</dbReference>
<keyword evidence="3" id="KW-0479">Metal-binding</keyword>
<dbReference type="InterPro" id="IPR017900">
    <property type="entry name" value="4Fe4S_Fe_S_CS"/>
</dbReference>
<evidence type="ECO:0000256" key="3">
    <source>
        <dbReference type="ARBA" id="ARBA00022723"/>
    </source>
</evidence>
<evidence type="ECO:0000256" key="7">
    <source>
        <dbReference type="ARBA" id="ARBA00023014"/>
    </source>
</evidence>
<dbReference type="Proteomes" id="UP001246244">
    <property type="component" value="Unassembled WGS sequence"/>
</dbReference>
<dbReference type="InterPro" id="IPR007160">
    <property type="entry name" value="DUF362"/>
</dbReference>
<sequence length="380" mass="40839">MSKVSIVRCPDYSDAKKAIAEALDLLGGLEKIIQPGDRVLLKPNILAASPPENAVTTHPSLVASMCEFVLQAGGKPIVGDGAGISRPGATSKALKVSGIEEAARQAGAMVVNFETAGFTLVDIPDPLQFRKLYIANPVLEADVVISLPKLKTHELTYYTGAVKNFFGTLPLRCRKEIHLLGKRDLFGEAVADVYSAVRPSFAVMDGIMGMEGNGPSHGKPVNSGVILASPDCVSLDIVAAEMIGFDPLKVPTTAGAVKKGFGNQCPGVVGTPLKEVKMKFKQSSGGVSTAPSFLTHSLGKYYNIYPRINRRKCTRCGACYLNCSPHAVERLEDGSFRINQEKCILCYCCRELCPNNAVEIKKSLLAKLLTEKENLIRKID</sequence>
<dbReference type="EMBL" id="JAVKPK010000074">
    <property type="protein sequence ID" value="MDR7666890.1"/>
    <property type="molecule type" value="Genomic_DNA"/>
</dbReference>
<dbReference type="PROSITE" id="PS00198">
    <property type="entry name" value="4FE4S_FER_1"/>
    <property type="match status" value="1"/>
</dbReference>
<feature type="domain" description="4Fe-4S ferredoxin-type" evidence="8">
    <location>
        <begin position="334"/>
        <end position="363"/>
    </location>
</feature>
<gene>
    <name evidence="9" type="ORF">RG963_14105</name>
</gene>
<keyword evidence="4" id="KW-0677">Repeat</keyword>
<keyword evidence="10" id="KW-1185">Reference proteome</keyword>
<dbReference type="InterPro" id="IPR017896">
    <property type="entry name" value="4Fe4S_Fe-S-bd"/>
</dbReference>
<dbReference type="SUPFAM" id="SSF54862">
    <property type="entry name" value="4Fe-4S ferredoxins"/>
    <property type="match status" value="1"/>
</dbReference>
<evidence type="ECO:0000256" key="4">
    <source>
        <dbReference type="ARBA" id="ARBA00022737"/>
    </source>
</evidence>
<organism evidence="9 10">
    <name type="scientific">Methanosarcina baikalica</name>
    <dbReference type="NCBI Taxonomy" id="3073890"/>
    <lineage>
        <taxon>Archaea</taxon>
        <taxon>Methanobacteriati</taxon>
        <taxon>Methanobacteriota</taxon>
        <taxon>Stenosarchaea group</taxon>
        <taxon>Methanomicrobia</taxon>
        <taxon>Methanosarcinales</taxon>
        <taxon>Methanosarcinaceae</taxon>
        <taxon>Methanosarcina</taxon>
    </lineage>
</organism>
<accession>A0ABU2D4H5</accession>
<dbReference type="PROSITE" id="PS51379">
    <property type="entry name" value="4FE4S_FER_2"/>
    <property type="match status" value="2"/>
</dbReference>
<proteinExistence type="predicted"/>
<keyword evidence="5" id="KW-0249">Electron transport</keyword>
<dbReference type="Gene3D" id="3.30.70.20">
    <property type="match status" value="1"/>
</dbReference>
<evidence type="ECO:0000313" key="10">
    <source>
        <dbReference type="Proteomes" id="UP001246244"/>
    </source>
</evidence>
<evidence type="ECO:0000256" key="5">
    <source>
        <dbReference type="ARBA" id="ARBA00022982"/>
    </source>
</evidence>
<dbReference type="PANTHER" id="PTHR43687:SF6">
    <property type="entry name" value="L-ASPARTATE SEMIALDEHYDE SULFURTRANSFERASE IRON-SULFUR SUBUNIT"/>
    <property type="match status" value="1"/>
</dbReference>
<name>A0ABU2D4H5_9EURY</name>
<evidence type="ECO:0000256" key="2">
    <source>
        <dbReference type="ARBA" id="ARBA00022485"/>
    </source>
</evidence>